<keyword evidence="2" id="KW-1185">Reference proteome</keyword>
<dbReference type="Gene3D" id="3.40.630.40">
    <property type="entry name" value="Zn-dependent exopeptidases"/>
    <property type="match status" value="1"/>
</dbReference>
<dbReference type="EMBL" id="LBJQ01000056">
    <property type="protein sequence ID" value="RXH31893.1"/>
    <property type="molecule type" value="Genomic_DNA"/>
</dbReference>
<keyword evidence="1" id="KW-0378">Hydrolase</keyword>
<gene>
    <name evidence="1" type="ORF">XH99_10435</name>
</gene>
<dbReference type="InterPro" id="IPR011227">
    <property type="entry name" value="UCP029730"/>
</dbReference>
<dbReference type="InterPro" id="IPR007709">
    <property type="entry name" value="N-FG_amidohydro"/>
</dbReference>
<accession>A0A4Q0S900</accession>
<reference evidence="1 2" key="1">
    <citation type="submission" date="2015-04" db="EMBL/GenBank/DDBJ databases">
        <title>Comparative genomics of rhizobia nodulating Arachis hypogaea in China.</title>
        <authorList>
            <person name="Li Y."/>
        </authorList>
    </citation>
    <scope>NUCLEOTIDE SEQUENCE [LARGE SCALE GENOMIC DNA]</scope>
    <source>
        <strain evidence="1 2">CCBAU 51757</strain>
    </source>
</reference>
<dbReference type="Pfam" id="PF05013">
    <property type="entry name" value="FGase"/>
    <property type="match status" value="1"/>
</dbReference>
<dbReference type="SUPFAM" id="SSF53187">
    <property type="entry name" value="Zn-dependent exopeptidases"/>
    <property type="match status" value="1"/>
</dbReference>
<name>A0A4Q0S900_9BRAD</name>
<evidence type="ECO:0000313" key="1">
    <source>
        <dbReference type="EMBL" id="RXH31893.1"/>
    </source>
</evidence>
<dbReference type="AlphaFoldDB" id="A0A4Q0S900"/>
<evidence type="ECO:0000313" key="2">
    <source>
        <dbReference type="Proteomes" id="UP000289546"/>
    </source>
</evidence>
<protein>
    <submittedName>
        <fullName evidence="1">N-formylglutamate amidohydrolase</fullName>
    </submittedName>
</protein>
<organism evidence="1 2">
    <name type="scientific">Bradyrhizobium nanningense</name>
    <dbReference type="NCBI Taxonomy" id="1325118"/>
    <lineage>
        <taxon>Bacteria</taxon>
        <taxon>Pseudomonadati</taxon>
        <taxon>Pseudomonadota</taxon>
        <taxon>Alphaproteobacteria</taxon>
        <taxon>Hyphomicrobiales</taxon>
        <taxon>Nitrobacteraceae</taxon>
        <taxon>Bradyrhizobium</taxon>
    </lineage>
</organism>
<sequence>MLSWSDPAPIEIVNAGGRADLVLVCEHAGTAIPKQLADLGLSAGERRRHIAYDIGAEAVARLLAAQLDAQLFLQPYSRLVVDCNRPFNAPDCIPEVSDGTLVPGNFRISERDRHQRYAEIHAPFHREVTLLLDRRAAEGLPTTLVAVHSFTPRLARGPERPWQLGVLSNRDASFAERFLATFQGRNPTTISAHNEPYLVDDIGDYTIPVHGEARGLPHLLLEIRNDLIGDAEGQRRWAALIAETLIDTKAKDPING</sequence>
<dbReference type="PIRSF" id="PIRSF029730">
    <property type="entry name" value="UCP029730"/>
    <property type="match status" value="1"/>
</dbReference>
<proteinExistence type="predicted"/>
<dbReference type="Proteomes" id="UP000289546">
    <property type="component" value="Unassembled WGS sequence"/>
</dbReference>
<comment type="caution">
    <text evidence="1">The sequence shown here is derived from an EMBL/GenBank/DDBJ whole genome shotgun (WGS) entry which is preliminary data.</text>
</comment>
<dbReference type="GO" id="GO:0016787">
    <property type="term" value="F:hydrolase activity"/>
    <property type="evidence" value="ECO:0007669"/>
    <property type="project" value="UniProtKB-KW"/>
</dbReference>